<proteinExistence type="predicted"/>
<evidence type="ECO:0008006" key="3">
    <source>
        <dbReference type="Google" id="ProtNLM"/>
    </source>
</evidence>
<sequence>MNTKRWQIVAIIAVVLIGALVTYYVTRAPAPPPLTVETIDESNEAIDTEAETEEEIQLPVLSESDAFVRELVAMLSAHPTLAAWLATEELIRTFVVAVENMAQGDTPSRHLSLLAPRESFRTSGDSTRLIIDPDGYARYDLLVDAFNSLDVVGCGELYRQLKPLLVEAYRELGYPEGDFDAAMSRAIEYVMRTPIITREIPLLSRTVAYEFADETLAALAPVQQQALRMGPRNLRLVQRKLGELTTALGLQSTPAAGPEQ</sequence>
<evidence type="ECO:0000313" key="2">
    <source>
        <dbReference type="EMBL" id="SVA01998.1"/>
    </source>
</evidence>
<dbReference type="Pfam" id="PF11219">
    <property type="entry name" value="DUF3014"/>
    <property type="match status" value="1"/>
</dbReference>
<accession>A0A381SFD3</accession>
<dbReference type="EMBL" id="UINC01002960">
    <property type="protein sequence ID" value="SVA01998.1"/>
    <property type="molecule type" value="Genomic_DNA"/>
</dbReference>
<evidence type="ECO:0000256" key="1">
    <source>
        <dbReference type="SAM" id="Phobius"/>
    </source>
</evidence>
<gene>
    <name evidence="2" type="ORF">METZ01_LOCUS54852</name>
</gene>
<keyword evidence="1" id="KW-1133">Transmembrane helix</keyword>
<feature type="transmembrane region" description="Helical" evidence="1">
    <location>
        <begin position="6"/>
        <end position="25"/>
    </location>
</feature>
<protein>
    <recommendedName>
        <fullName evidence="3">DUF3014 domain-containing protein</fullName>
    </recommendedName>
</protein>
<reference evidence="2" key="1">
    <citation type="submission" date="2018-05" db="EMBL/GenBank/DDBJ databases">
        <authorList>
            <person name="Lanie J.A."/>
            <person name="Ng W.-L."/>
            <person name="Kazmierczak K.M."/>
            <person name="Andrzejewski T.M."/>
            <person name="Davidsen T.M."/>
            <person name="Wayne K.J."/>
            <person name="Tettelin H."/>
            <person name="Glass J.I."/>
            <person name="Rusch D."/>
            <person name="Podicherti R."/>
            <person name="Tsui H.-C.T."/>
            <person name="Winkler M.E."/>
        </authorList>
    </citation>
    <scope>NUCLEOTIDE SEQUENCE</scope>
</reference>
<keyword evidence="1" id="KW-0472">Membrane</keyword>
<dbReference type="InterPro" id="IPR021382">
    <property type="entry name" value="DUF3014"/>
</dbReference>
<name>A0A381SFD3_9ZZZZ</name>
<keyword evidence="1" id="KW-0812">Transmembrane</keyword>
<dbReference type="AlphaFoldDB" id="A0A381SFD3"/>
<organism evidence="2">
    <name type="scientific">marine metagenome</name>
    <dbReference type="NCBI Taxonomy" id="408172"/>
    <lineage>
        <taxon>unclassified sequences</taxon>
        <taxon>metagenomes</taxon>
        <taxon>ecological metagenomes</taxon>
    </lineage>
</organism>